<evidence type="ECO:0000313" key="2">
    <source>
        <dbReference type="EMBL" id="KAG2274463.1"/>
    </source>
</evidence>
<dbReference type="EMBL" id="JAAMPC010000012">
    <property type="protein sequence ID" value="KAG2274463.1"/>
    <property type="molecule type" value="Genomic_DNA"/>
</dbReference>
<dbReference type="Proteomes" id="UP000886595">
    <property type="component" value="Unassembled WGS sequence"/>
</dbReference>
<gene>
    <name evidence="2" type="ORF">Bca52824_057018</name>
</gene>
<dbReference type="OrthoDB" id="1938625at2759"/>
<accession>A0A8X7QQB3</accession>
<sequence length="476" mass="55028">MNKNKTELYVAGMTWTESCELTGLGFSLGSLPVRYLGLPLMHRKLRICDYRPLIDQLKARFTSWTSRALSYAGRRELLASVIHGTINFWFSSFILPKGCVREIESLCCRFLWNGNITERAAAKVSWKSRLRDLITWNKTLCLKLVWLLFSETESLWANWTKTHRLQGSSLWSIDESKQSSWIWKSILKLRPLAEQYIKCNIGNGLTGSFWFDDWSPLGPLIKLTGYSGPNQLGVPLSATVGSVSTSSGWNLRHARSPAAEHIHIMLCSFPLPSLSTVPDQYVWQVDDHVAETYSARLTWDSLRHHGTPQGWENIVWFKGHIPSHAFMTWVANLDRLPTRTRIATWIQHVDTSCCICSNFAETRDHLFLRCNFSEQVWTLVLKRLGYRPVLFHTWTALLAWSDFKDSICPTTLRLLVIQATLYNLWYERNVRLHSSLSTTPQATFMKIDRLIRQAIIARKSRNKFRNLLSHWLKYSS</sequence>
<dbReference type="Pfam" id="PF13966">
    <property type="entry name" value="zf-RVT"/>
    <property type="match status" value="1"/>
</dbReference>
<dbReference type="PANTHER" id="PTHR33116">
    <property type="entry name" value="REVERSE TRANSCRIPTASE ZINC-BINDING DOMAIN-CONTAINING PROTEIN-RELATED-RELATED"/>
    <property type="match status" value="1"/>
</dbReference>
<protein>
    <recommendedName>
        <fullName evidence="1">Reverse transcriptase zinc-binding domain-containing protein</fullName>
    </recommendedName>
</protein>
<dbReference type="PANTHER" id="PTHR33116:SF80">
    <property type="entry name" value="REVERSE TRANSCRIPTASE ZINC-BINDING DOMAIN-CONTAINING PROTEIN"/>
    <property type="match status" value="1"/>
</dbReference>
<comment type="caution">
    <text evidence="2">The sequence shown here is derived from an EMBL/GenBank/DDBJ whole genome shotgun (WGS) entry which is preliminary data.</text>
</comment>
<keyword evidence="3" id="KW-1185">Reference proteome</keyword>
<reference evidence="2 3" key="1">
    <citation type="submission" date="2020-02" db="EMBL/GenBank/DDBJ databases">
        <authorList>
            <person name="Ma Q."/>
            <person name="Huang Y."/>
            <person name="Song X."/>
            <person name="Pei D."/>
        </authorList>
    </citation>
    <scope>NUCLEOTIDE SEQUENCE [LARGE SCALE GENOMIC DNA]</scope>
    <source>
        <strain evidence="2">Sxm20200214</strain>
        <tissue evidence="2">Leaf</tissue>
    </source>
</reference>
<dbReference type="InterPro" id="IPR026960">
    <property type="entry name" value="RVT-Znf"/>
</dbReference>
<evidence type="ECO:0000313" key="3">
    <source>
        <dbReference type="Proteomes" id="UP000886595"/>
    </source>
</evidence>
<organism evidence="2 3">
    <name type="scientific">Brassica carinata</name>
    <name type="common">Ethiopian mustard</name>
    <name type="synonym">Abyssinian cabbage</name>
    <dbReference type="NCBI Taxonomy" id="52824"/>
    <lineage>
        <taxon>Eukaryota</taxon>
        <taxon>Viridiplantae</taxon>
        <taxon>Streptophyta</taxon>
        <taxon>Embryophyta</taxon>
        <taxon>Tracheophyta</taxon>
        <taxon>Spermatophyta</taxon>
        <taxon>Magnoliopsida</taxon>
        <taxon>eudicotyledons</taxon>
        <taxon>Gunneridae</taxon>
        <taxon>Pentapetalae</taxon>
        <taxon>rosids</taxon>
        <taxon>malvids</taxon>
        <taxon>Brassicales</taxon>
        <taxon>Brassicaceae</taxon>
        <taxon>Brassiceae</taxon>
        <taxon>Brassica</taxon>
    </lineage>
</organism>
<feature type="domain" description="Reverse transcriptase zinc-binding" evidence="1">
    <location>
        <begin position="293"/>
        <end position="377"/>
    </location>
</feature>
<proteinExistence type="predicted"/>
<dbReference type="AlphaFoldDB" id="A0A8X7QQB3"/>
<name>A0A8X7QQB3_BRACI</name>
<evidence type="ECO:0000259" key="1">
    <source>
        <dbReference type="Pfam" id="PF13966"/>
    </source>
</evidence>